<dbReference type="InterPro" id="IPR051447">
    <property type="entry name" value="Lipoprotein-release_system"/>
</dbReference>
<sequence>MSPVLFLALRFTYSRTRPLLLSLAGVVFGVAFFISTQAQTQGFEQFFIQTVLGTSGAIMVTDRFQPQYTTMIQGSQSELVAVSGEKPRKYYPGVYNPNLVMRVLEEFSNVASCAPVVLGNATAQTNFRSEVVRLMGIELDQHLRTTALGRQILFGSLHAFRIRPNGLMLGSLLADKLQARVGDTVYLTGTGGKIEPFRLEAIFQTGVNIIDETRAIVHARAARSLLRMPFAVSAILVKLRDPDRAPALAARLEDLVSHRCRSWQERERGNLAVFRTLRISAGITVSLIILLAGFGIFNILTLTVLQKVREIAILRSMGYRREDIRNIFLLQGLMVATVGSLLGMTLGAILTYLISKIPVRIRGIFSTDHFIVSWAWEHYLGATLIAFVAVFVASYFPAMRAANLAPVATLRGAGQ</sequence>
<feature type="transmembrane region" description="Helical" evidence="7">
    <location>
        <begin position="283"/>
        <end position="305"/>
    </location>
</feature>
<comment type="subcellular location">
    <subcellularLocation>
        <location evidence="1">Cell membrane</location>
        <topology evidence="1">Multi-pass membrane protein</topology>
    </subcellularLocation>
</comment>
<dbReference type="InterPro" id="IPR003838">
    <property type="entry name" value="ABC3_permease_C"/>
</dbReference>
<evidence type="ECO:0000259" key="9">
    <source>
        <dbReference type="Pfam" id="PF12704"/>
    </source>
</evidence>
<comment type="caution">
    <text evidence="10">The sequence shown here is derived from an EMBL/GenBank/DDBJ whole genome shotgun (WGS) entry which is preliminary data.</text>
</comment>
<keyword evidence="10" id="KW-0449">Lipoprotein</keyword>
<feature type="transmembrane region" description="Helical" evidence="7">
    <location>
        <begin position="326"/>
        <end position="354"/>
    </location>
</feature>
<dbReference type="GO" id="GO:0044874">
    <property type="term" value="P:lipoprotein localization to outer membrane"/>
    <property type="evidence" value="ECO:0007669"/>
    <property type="project" value="TreeGrafter"/>
</dbReference>
<reference evidence="10" key="1">
    <citation type="submission" date="2021-02" db="EMBL/GenBank/DDBJ databases">
        <authorList>
            <person name="Cremers G."/>
            <person name="Picone N."/>
        </authorList>
    </citation>
    <scope>NUCLEOTIDE SEQUENCE</scope>
    <source>
        <strain evidence="10">PQ17</strain>
    </source>
</reference>
<evidence type="ECO:0000259" key="8">
    <source>
        <dbReference type="Pfam" id="PF02687"/>
    </source>
</evidence>
<dbReference type="PANTHER" id="PTHR30489">
    <property type="entry name" value="LIPOPROTEIN-RELEASING SYSTEM TRANSMEMBRANE PROTEIN LOLE"/>
    <property type="match status" value="1"/>
</dbReference>
<comment type="similarity">
    <text evidence="2">Belongs to the ABC-4 integral membrane protein family. LolC/E subfamily.</text>
</comment>
<dbReference type="EMBL" id="CAJNOB010000001">
    <property type="protein sequence ID" value="CAF0689538.1"/>
    <property type="molecule type" value="Genomic_DNA"/>
</dbReference>
<dbReference type="GO" id="GO:0098797">
    <property type="term" value="C:plasma membrane protein complex"/>
    <property type="evidence" value="ECO:0007669"/>
    <property type="project" value="TreeGrafter"/>
</dbReference>
<proteinExistence type="inferred from homology"/>
<evidence type="ECO:0000313" key="11">
    <source>
        <dbReference type="Proteomes" id="UP000663859"/>
    </source>
</evidence>
<feature type="transmembrane region" description="Helical" evidence="7">
    <location>
        <begin position="374"/>
        <end position="396"/>
    </location>
</feature>
<evidence type="ECO:0000256" key="5">
    <source>
        <dbReference type="ARBA" id="ARBA00022989"/>
    </source>
</evidence>
<evidence type="ECO:0000256" key="6">
    <source>
        <dbReference type="ARBA" id="ARBA00023136"/>
    </source>
</evidence>
<dbReference type="RefSeq" id="WP_174581711.1">
    <property type="nucleotide sequence ID" value="NZ_CAJNOB010000001.1"/>
</dbReference>
<dbReference type="AlphaFoldDB" id="A0A8J2FN47"/>
<evidence type="ECO:0000256" key="2">
    <source>
        <dbReference type="ARBA" id="ARBA00005236"/>
    </source>
</evidence>
<keyword evidence="6 7" id="KW-0472">Membrane</keyword>
<evidence type="ECO:0000256" key="4">
    <source>
        <dbReference type="ARBA" id="ARBA00022692"/>
    </source>
</evidence>
<accession>A0A8J2FN47</accession>
<evidence type="ECO:0000256" key="1">
    <source>
        <dbReference type="ARBA" id="ARBA00004651"/>
    </source>
</evidence>
<evidence type="ECO:0000256" key="7">
    <source>
        <dbReference type="SAM" id="Phobius"/>
    </source>
</evidence>
<protein>
    <submittedName>
        <fullName evidence="10">Lipoprotein-releasing system permease protein</fullName>
    </submittedName>
</protein>
<gene>
    <name evidence="10" type="ORF">MPNT_10255</name>
</gene>
<dbReference type="InterPro" id="IPR025857">
    <property type="entry name" value="MacB_PCD"/>
</dbReference>
<evidence type="ECO:0000313" key="10">
    <source>
        <dbReference type="EMBL" id="CAF0689538.1"/>
    </source>
</evidence>
<keyword evidence="4 7" id="KW-0812">Transmembrane</keyword>
<feature type="domain" description="ABC3 transporter permease C-terminal" evidence="8">
    <location>
        <begin position="284"/>
        <end position="405"/>
    </location>
</feature>
<evidence type="ECO:0000256" key="3">
    <source>
        <dbReference type="ARBA" id="ARBA00022475"/>
    </source>
</evidence>
<dbReference type="PANTHER" id="PTHR30489:SF0">
    <property type="entry name" value="LIPOPROTEIN-RELEASING SYSTEM TRANSMEMBRANE PROTEIN LOLE"/>
    <property type="match status" value="1"/>
</dbReference>
<dbReference type="Proteomes" id="UP000663859">
    <property type="component" value="Unassembled WGS sequence"/>
</dbReference>
<name>A0A8J2FN47_9BACT</name>
<organism evidence="10 11">
    <name type="scientific">Candidatus Methylacidithermus pantelleriae</name>
    <dbReference type="NCBI Taxonomy" id="2744239"/>
    <lineage>
        <taxon>Bacteria</taxon>
        <taxon>Pseudomonadati</taxon>
        <taxon>Verrucomicrobiota</taxon>
        <taxon>Methylacidiphilae</taxon>
        <taxon>Methylacidiphilales</taxon>
        <taxon>Methylacidiphilaceae</taxon>
        <taxon>Candidatus Methylacidithermus</taxon>
    </lineage>
</organism>
<keyword evidence="5 7" id="KW-1133">Transmembrane helix</keyword>
<dbReference type="Pfam" id="PF02687">
    <property type="entry name" value="FtsX"/>
    <property type="match status" value="1"/>
</dbReference>
<keyword evidence="11" id="KW-1185">Reference proteome</keyword>
<keyword evidence="3" id="KW-1003">Cell membrane</keyword>
<dbReference type="Pfam" id="PF12704">
    <property type="entry name" value="MacB_PCD"/>
    <property type="match status" value="1"/>
</dbReference>
<feature type="domain" description="MacB-like periplasmic core" evidence="9">
    <location>
        <begin position="20"/>
        <end position="254"/>
    </location>
</feature>